<dbReference type="HOGENOM" id="CLU_018544_12_0_1"/>
<evidence type="ECO:0000313" key="1">
    <source>
        <dbReference type="EMBL" id="EGO21182.1"/>
    </source>
</evidence>
<dbReference type="OrthoDB" id="3357519at2759"/>
<gene>
    <name evidence="1" type="ORF">SERLADRAFT_441556</name>
</gene>
<name>F8P6W6_SERL9</name>
<dbReference type="GeneID" id="18815552"/>
<protein>
    <submittedName>
        <fullName evidence="1">Uncharacterized protein</fullName>
    </submittedName>
</protein>
<dbReference type="Gene3D" id="1.20.1280.50">
    <property type="match status" value="1"/>
</dbReference>
<dbReference type="AlphaFoldDB" id="F8P6W6"/>
<dbReference type="RefSeq" id="XP_007322139.1">
    <property type="nucleotide sequence ID" value="XM_007322077.1"/>
</dbReference>
<dbReference type="EMBL" id="GL945439">
    <property type="protein sequence ID" value="EGO21182.1"/>
    <property type="molecule type" value="Genomic_DNA"/>
</dbReference>
<dbReference type="SUPFAM" id="SSF52047">
    <property type="entry name" value="RNI-like"/>
    <property type="match status" value="1"/>
</dbReference>
<dbReference type="PANTHER" id="PTHR38926:SF5">
    <property type="entry name" value="F-BOX AND LEUCINE-RICH REPEAT PROTEIN 6"/>
    <property type="match status" value="1"/>
</dbReference>
<dbReference type="Proteomes" id="UP000008064">
    <property type="component" value="Unassembled WGS sequence"/>
</dbReference>
<dbReference type="PANTHER" id="PTHR38926">
    <property type="entry name" value="F-BOX DOMAIN CONTAINING PROTEIN, EXPRESSED"/>
    <property type="match status" value="1"/>
</dbReference>
<dbReference type="KEGG" id="sla:SERLADRAFT_441556"/>
<dbReference type="InterPro" id="IPR032675">
    <property type="entry name" value="LRR_dom_sf"/>
</dbReference>
<reference evidence="1" key="1">
    <citation type="submission" date="2011-04" db="EMBL/GenBank/DDBJ databases">
        <title>Evolution of plant cell wall degrading machinery underlies the functional diversity of forest fungi.</title>
        <authorList>
            <consortium name="US DOE Joint Genome Institute (JGI-PGF)"/>
            <person name="Eastwood D.C."/>
            <person name="Floudas D."/>
            <person name="Binder M."/>
            <person name="Majcherczyk A."/>
            <person name="Schneider P."/>
            <person name="Aerts A."/>
            <person name="Asiegbu F.O."/>
            <person name="Baker S.E."/>
            <person name="Barry K."/>
            <person name="Bendiksby M."/>
            <person name="Blumentritt M."/>
            <person name="Coutinho P.M."/>
            <person name="Cullen D."/>
            <person name="Cullen D."/>
            <person name="Gathman A."/>
            <person name="Goodell B."/>
            <person name="Henrissat B."/>
            <person name="Ihrmark K."/>
            <person name="Kauserud H."/>
            <person name="Kohler A."/>
            <person name="LaButti K."/>
            <person name="Lapidus A."/>
            <person name="Lavin J.L."/>
            <person name="Lee Y.-H."/>
            <person name="Lindquist E."/>
            <person name="Lilly W."/>
            <person name="Lucas S."/>
            <person name="Morin E."/>
            <person name="Murat C."/>
            <person name="Oguiza J.A."/>
            <person name="Park J."/>
            <person name="Pisabarro A.G."/>
            <person name="Riley R."/>
            <person name="Rosling A."/>
            <person name="Salamov A."/>
            <person name="Schmidt O."/>
            <person name="Schmutz J."/>
            <person name="Skrede I."/>
            <person name="Stenlid J."/>
            <person name="Wiebenga A."/>
            <person name="Xie X."/>
            <person name="Kues U."/>
            <person name="Hibbett D.S."/>
            <person name="Hoffmeister D."/>
            <person name="Hogberg N."/>
            <person name="Martin F."/>
            <person name="Grigoriev I.V."/>
            <person name="Watkinson S.C."/>
        </authorList>
    </citation>
    <scope>NUCLEOTIDE SEQUENCE</scope>
    <source>
        <strain evidence="1">S7.9</strain>
    </source>
</reference>
<proteinExistence type="predicted"/>
<accession>F8P6W6</accession>
<organism>
    <name type="scientific">Serpula lacrymans var. lacrymans (strain S7.9)</name>
    <name type="common">Dry rot fungus</name>
    <dbReference type="NCBI Taxonomy" id="578457"/>
    <lineage>
        <taxon>Eukaryota</taxon>
        <taxon>Fungi</taxon>
        <taxon>Dikarya</taxon>
        <taxon>Basidiomycota</taxon>
        <taxon>Agaricomycotina</taxon>
        <taxon>Agaricomycetes</taxon>
        <taxon>Agaricomycetidae</taxon>
        <taxon>Boletales</taxon>
        <taxon>Coniophorineae</taxon>
        <taxon>Serpulaceae</taxon>
        <taxon>Serpula</taxon>
    </lineage>
</organism>
<sequence length="555" mass="62975">MSQSMLTGTQLNSNMTCLFKWSYQPSIPVLCDFTQSFAKPRQKLEAVEAEIERMQAMLVSLQQFRVQLKEHIGDLETPIPPIQRVPREILLEIFKYCIPSGQCRATATKEAPLLLGRVCKEWRQFSLAVPDLWTTPQFLVRPWRDAEKERLKRSVEYWLQRSQQLPVSAAFVWNEIEGSSWDPIPLIAGFINTHSHRWQSLSFNMPTTYLSALLAAIDRSSPLLKELILKTHQPRTLRRSNTNLTHFAPQLRSITLQSLDVRDICAPWEQLTELSLKKLTQSGVSGQTCNVFFKNLNQCSNLKSLTLSLDEAFQFEDTVPSGSVILPNLENLTIEACSNAILLDDDCRGQFMDALIVPKLKAFTMTSKSPFHVGRWHHNEFLALITRSACTIESLDFTDTSISNDQLLECLQATSSLRQLLMAYSKPQPSSDIDSLFHTLTPTLSLGNSVHYKIFCPRLEMLHVRTRTFSEDAAIAMIEPRLRGCGLSGVTHLQKFWWGVPPGKNYSDLRRKVAQLEAYATGHELGSEQTSYRPPGSRLAATDLVHLRFEFSPSC</sequence>
<dbReference type="Gene3D" id="3.80.10.10">
    <property type="entry name" value="Ribonuclease Inhibitor"/>
    <property type="match status" value="1"/>
</dbReference>